<reference evidence="1" key="1">
    <citation type="submission" date="2020-02" db="EMBL/GenBank/DDBJ databases">
        <authorList>
            <person name="Meier V. D."/>
        </authorList>
    </citation>
    <scope>NUCLEOTIDE SEQUENCE</scope>
    <source>
        <strain evidence="1">AVDCRST_MAG41</strain>
    </source>
</reference>
<dbReference type="EMBL" id="CADCTP010000264">
    <property type="protein sequence ID" value="CAA9270817.1"/>
    <property type="molecule type" value="Genomic_DNA"/>
</dbReference>
<name>A0A6J4J598_9ACTN</name>
<organism evidence="1">
    <name type="scientific">uncultured Mycobacteriales bacterium</name>
    <dbReference type="NCBI Taxonomy" id="581187"/>
    <lineage>
        <taxon>Bacteria</taxon>
        <taxon>Bacillati</taxon>
        <taxon>Actinomycetota</taxon>
        <taxon>Actinomycetes</taxon>
        <taxon>Mycobacteriales</taxon>
        <taxon>environmental samples</taxon>
    </lineage>
</organism>
<dbReference type="AlphaFoldDB" id="A0A6J4J598"/>
<protein>
    <submittedName>
        <fullName evidence="1">Uncharacterized protein</fullName>
    </submittedName>
</protein>
<proteinExistence type="predicted"/>
<sequence length="73" mass="7506">MSAPNPQVGLEVTTHRTVTATTESPDGMTLDELAGLLRRAMAAGLDPHTPIRVRARRNGAVLSATVAGVATGV</sequence>
<evidence type="ECO:0000313" key="1">
    <source>
        <dbReference type="EMBL" id="CAA9270817.1"/>
    </source>
</evidence>
<accession>A0A6J4J598</accession>
<gene>
    <name evidence="1" type="ORF">AVDCRST_MAG41-2892</name>
</gene>